<dbReference type="InterPro" id="IPR050386">
    <property type="entry name" value="Glycosyl_hydrolase_5"/>
</dbReference>
<dbReference type="GO" id="GO:0070879">
    <property type="term" value="P:fungal-type cell wall beta-glucan metabolic process"/>
    <property type="evidence" value="ECO:0007669"/>
    <property type="project" value="EnsemblFungi"/>
</dbReference>
<gene>
    <name evidence="4" type="ORF">PGUG_00491</name>
</gene>
<keyword evidence="3" id="KW-0326">Glycosidase</keyword>
<dbReference type="GO" id="GO:0005758">
    <property type="term" value="C:mitochondrial intermembrane space"/>
    <property type="evidence" value="ECO:0007669"/>
    <property type="project" value="EnsemblFungi"/>
</dbReference>
<dbReference type="GO" id="GO:1990819">
    <property type="term" value="C:mating projection actin fusion focus"/>
    <property type="evidence" value="ECO:0007669"/>
    <property type="project" value="EnsemblFungi"/>
</dbReference>
<accession>A5DB36</accession>
<protein>
    <submittedName>
        <fullName evidence="4">Uncharacterized protein</fullName>
    </submittedName>
</protein>
<dbReference type="SUPFAM" id="SSF51445">
    <property type="entry name" value="(Trans)glycosidases"/>
    <property type="match status" value="1"/>
</dbReference>
<proteinExistence type="inferred from homology"/>
<dbReference type="RefSeq" id="XP_001487114.2">
    <property type="nucleotide sequence ID" value="XM_001487064.1"/>
</dbReference>
<sequence length="499" mass="57094">MFDKLKLKSKGSSITAADPVVKAGAEPTKKSIYQSRRNFGVNIGACFVLEKWIFHELFPEGTDCELDAVTKVVKDKGKDGAREAFENHWIDFMNDDDWKWLQEHKVTSIRVPLGYWEVDGGKFTNGTRFSKVKDVYQNAWKIFKEKFVEPAGSHGISVLVDIHGLPNGANGNDHSGEKSGGEAGFWNSQDMQLLVCDMLRFIAKDLKKYDNICGIQIVNESEFANNPKRQERYYAAAINSIREHDKDIPVVISDGWWPDQWAKWVQSNQGEGQSLGVVIDHHCYRCFSDDDKKKSPRQITEDLDKDLLTNLNNNGEGVDLMVGEYSCVIDGESWKRDGAQDQRDNLVVDYGRKQSTLLSQRATFGSYFWTYKFQSGNGGEWDFKTMVNKGAIEPLTVRDSVPDENIRNERLDQVFKAHCDYWNNENPKEKYEHDRYKQGFEAAWNDATAFAKFNGSTIGRVYPWKIARLQEHIKKHGSSKHLWEFEQGYQAGLVEFANS</sequence>
<dbReference type="GO" id="GO:0046557">
    <property type="term" value="F:glucan endo-1,6-beta-glucosidase activity"/>
    <property type="evidence" value="ECO:0007669"/>
    <property type="project" value="EnsemblFungi"/>
</dbReference>
<reference evidence="4 5" key="1">
    <citation type="journal article" date="2009" name="Nature">
        <title>Evolution of pathogenicity and sexual reproduction in eight Candida genomes.</title>
        <authorList>
            <person name="Butler G."/>
            <person name="Rasmussen M.D."/>
            <person name="Lin M.F."/>
            <person name="Santos M.A."/>
            <person name="Sakthikumar S."/>
            <person name="Munro C.A."/>
            <person name="Rheinbay E."/>
            <person name="Grabherr M."/>
            <person name="Forche A."/>
            <person name="Reedy J.L."/>
            <person name="Agrafioti I."/>
            <person name="Arnaud M.B."/>
            <person name="Bates S."/>
            <person name="Brown A.J."/>
            <person name="Brunke S."/>
            <person name="Costanzo M.C."/>
            <person name="Fitzpatrick D.A."/>
            <person name="de Groot P.W."/>
            <person name="Harris D."/>
            <person name="Hoyer L.L."/>
            <person name="Hube B."/>
            <person name="Klis F.M."/>
            <person name="Kodira C."/>
            <person name="Lennard N."/>
            <person name="Logue M.E."/>
            <person name="Martin R."/>
            <person name="Neiman A.M."/>
            <person name="Nikolaou E."/>
            <person name="Quail M.A."/>
            <person name="Quinn J."/>
            <person name="Santos M.C."/>
            <person name="Schmitzberger F.F."/>
            <person name="Sherlock G."/>
            <person name="Shah P."/>
            <person name="Silverstein K.A."/>
            <person name="Skrzypek M.S."/>
            <person name="Soll D."/>
            <person name="Staggs R."/>
            <person name="Stansfield I."/>
            <person name="Stumpf M.P."/>
            <person name="Sudbery P.E."/>
            <person name="Srikantha T."/>
            <person name="Zeng Q."/>
            <person name="Berman J."/>
            <person name="Berriman M."/>
            <person name="Heitman J."/>
            <person name="Gow N.A."/>
            <person name="Lorenz M.C."/>
            <person name="Birren B.W."/>
            <person name="Kellis M."/>
            <person name="Cuomo C.A."/>
        </authorList>
    </citation>
    <scope>NUCLEOTIDE SEQUENCE [LARGE SCALE GENOMIC DNA]</scope>
    <source>
        <strain evidence="5">ATCC 6260 / CBS 566 / DSM 6381 / JCM 1539 / NBRC 10279 / NRRL Y-324</strain>
    </source>
</reference>
<keyword evidence="2" id="KW-0378">Hydrolase</keyword>
<dbReference type="eggNOG" id="ENOG502QVVM">
    <property type="taxonomic scope" value="Eukaryota"/>
</dbReference>
<dbReference type="AlphaFoldDB" id="A5DB36"/>
<evidence type="ECO:0000313" key="4">
    <source>
        <dbReference type="EMBL" id="EDK36393.2"/>
    </source>
</evidence>
<dbReference type="EMBL" id="CH408155">
    <property type="protein sequence ID" value="EDK36393.2"/>
    <property type="molecule type" value="Genomic_DNA"/>
</dbReference>
<dbReference type="HOGENOM" id="CLU_004624_8_2_1"/>
<dbReference type="PANTHER" id="PTHR31297">
    <property type="entry name" value="GLUCAN ENDO-1,6-BETA-GLUCOSIDASE B"/>
    <property type="match status" value="1"/>
</dbReference>
<dbReference type="GO" id="GO:0009986">
    <property type="term" value="C:cell surface"/>
    <property type="evidence" value="ECO:0007669"/>
    <property type="project" value="TreeGrafter"/>
</dbReference>
<organism evidence="4 5">
    <name type="scientific">Meyerozyma guilliermondii (strain ATCC 6260 / CBS 566 / DSM 6381 / JCM 1539 / NBRC 10279 / NRRL Y-324)</name>
    <name type="common">Yeast</name>
    <name type="synonym">Candida guilliermondii</name>
    <dbReference type="NCBI Taxonomy" id="294746"/>
    <lineage>
        <taxon>Eukaryota</taxon>
        <taxon>Fungi</taxon>
        <taxon>Dikarya</taxon>
        <taxon>Ascomycota</taxon>
        <taxon>Saccharomycotina</taxon>
        <taxon>Pichiomycetes</taxon>
        <taxon>Debaryomycetaceae</taxon>
        <taxon>Meyerozyma</taxon>
    </lineage>
</organism>
<dbReference type="GO" id="GO:0009251">
    <property type="term" value="P:glucan catabolic process"/>
    <property type="evidence" value="ECO:0007669"/>
    <property type="project" value="TreeGrafter"/>
</dbReference>
<dbReference type="STRING" id="294746.A5DB36"/>
<dbReference type="KEGG" id="pgu:PGUG_00491"/>
<keyword evidence="5" id="KW-1185">Reference proteome</keyword>
<dbReference type="GO" id="GO:0005576">
    <property type="term" value="C:extracellular region"/>
    <property type="evidence" value="ECO:0007669"/>
    <property type="project" value="TreeGrafter"/>
</dbReference>
<dbReference type="VEuPathDB" id="FungiDB:PGUG_00491"/>
<dbReference type="FunFam" id="3.20.20.80:FF:000100">
    <property type="entry name" value="Glycoside hydrolase superfamily"/>
    <property type="match status" value="1"/>
</dbReference>
<evidence type="ECO:0000256" key="2">
    <source>
        <dbReference type="ARBA" id="ARBA00022801"/>
    </source>
</evidence>
<evidence type="ECO:0000313" key="5">
    <source>
        <dbReference type="Proteomes" id="UP000001997"/>
    </source>
</evidence>
<name>A5DB36_PICGU</name>
<dbReference type="InParanoid" id="A5DB36"/>
<dbReference type="Proteomes" id="UP000001997">
    <property type="component" value="Unassembled WGS sequence"/>
</dbReference>
<dbReference type="GO" id="GO:1904541">
    <property type="term" value="P:fungal-type cell wall disassembly involved in conjugation with cellular fusion"/>
    <property type="evidence" value="ECO:0007669"/>
    <property type="project" value="EnsemblFungi"/>
</dbReference>
<evidence type="ECO:0000256" key="3">
    <source>
        <dbReference type="ARBA" id="ARBA00023295"/>
    </source>
</evidence>
<comment type="similarity">
    <text evidence="1">Belongs to the glycosyl hydrolase 5 (cellulase A) family.</text>
</comment>
<dbReference type="GeneID" id="5129611"/>
<dbReference type="OMA" id="GWFFWTL"/>
<dbReference type="FunCoup" id="A5DB36">
    <property type="interactions" value="51"/>
</dbReference>
<dbReference type="Gene3D" id="3.20.20.80">
    <property type="entry name" value="Glycosidases"/>
    <property type="match status" value="1"/>
</dbReference>
<dbReference type="OrthoDB" id="1887033at2759"/>
<dbReference type="PANTHER" id="PTHR31297:SF43">
    <property type="entry name" value="GLUCAN 1,3-BETA-GLUCOSIDASE 3"/>
    <property type="match status" value="1"/>
</dbReference>
<dbReference type="InterPro" id="IPR017853">
    <property type="entry name" value="GH"/>
</dbReference>
<evidence type="ECO:0000256" key="1">
    <source>
        <dbReference type="ARBA" id="ARBA00005641"/>
    </source>
</evidence>